<dbReference type="Gene3D" id="3.60.21.10">
    <property type="match status" value="1"/>
</dbReference>
<dbReference type="PANTHER" id="PTHR31302:SF31">
    <property type="entry name" value="PHOSPHODIESTERASE YAEI"/>
    <property type="match status" value="1"/>
</dbReference>
<dbReference type="RefSeq" id="WP_323297400.1">
    <property type="nucleotide sequence ID" value="NZ_JAYFUM010000016.1"/>
</dbReference>
<keyword evidence="3" id="KW-0472">Membrane</keyword>
<proteinExistence type="predicted"/>
<gene>
    <name evidence="5" type="ORF">VB248_13935</name>
</gene>
<keyword evidence="6" id="KW-1185">Reference proteome</keyword>
<reference evidence="5 6" key="1">
    <citation type="submission" date="2023-12" db="EMBL/GenBank/DDBJ databases">
        <title>Novel species of the genus Arcicella isolated from rivers.</title>
        <authorList>
            <person name="Lu H."/>
        </authorList>
    </citation>
    <scope>NUCLEOTIDE SEQUENCE [LARGE SCALE GENOMIC DNA]</scope>
    <source>
        <strain evidence="5 6">KCTC 23307</strain>
    </source>
</reference>
<dbReference type="SUPFAM" id="SSF56300">
    <property type="entry name" value="Metallo-dependent phosphatases"/>
    <property type="match status" value="1"/>
</dbReference>
<name>A0ABU5QBP4_9BACT</name>
<feature type="transmembrane region" description="Helical" evidence="3">
    <location>
        <begin position="73"/>
        <end position="94"/>
    </location>
</feature>
<sequence>MNKLIIIPVVSLIFLLIDWYVWQAIKVSFQNTSDSTQAITKYIFWGLSAITITGMWLYNFTPPEWLGKNLRTIIMVGIFINYFSKIFVMIFLLIDDIVRLIRWITSKFSSPEPIVANNDANSAPSVLNTPITRSEFLMKTAVVAGTIPAVAMTWGIISGAHDYRVRRVKLALKNLPKEFEGMTIAQISDIHSGSFFNRVAVKGGVEMLMKEKPDVVFFTGDLVNNLATEVQEYIDIFNKVKAPLGVYSTLGNHDYADYVNWGDNLAGKRKNLNDLMHAHKVLGYDLLMDENRFIEQGKEKLAIIGVQNISGQNRFHTYGNLAKAVKGTEEAPVKLLLSHDPTHWDKEVNTKYKDIDVMFSGHTHGTQFGITVGGETWTPAQYVYKQWGGLYKEGDQQLYVNRGYGYIGYPGRIGMPPEITVFELQRA</sequence>
<dbReference type="Pfam" id="PF00149">
    <property type="entry name" value="Metallophos"/>
    <property type="match status" value="1"/>
</dbReference>
<feature type="transmembrane region" description="Helical" evidence="3">
    <location>
        <begin position="5"/>
        <end position="22"/>
    </location>
</feature>
<evidence type="ECO:0000256" key="1">
    <source>
        <dbReference type="ARBA" id="ARBA00022723"/>
    </source>
</evidence>
<evidence type="ECO:0000259" key="4">
    <source>
        <dbReference type="Pfam" id="PF00149"/>
    </source>
</evidence>
<dbReference type="InterPro" id="IPR004843">
    <property type="entry name" value="Calcineurin-like_PHP"/>
</dbReference>
<evidence type="ECO:0000313" key="5">
    <source>
        <dbReference type="EMBL" id="MEA5140246.1"/>
    </source>
</evidence>
<evidence type="ECO:0000256" key="2">
    <source>
        <dbReference type="ARBA" id="ARBA00022801"/>
    </source>
</evidence>
<dbReference type="InterPro" id="IPR051158">
    <property type="entry name" value="Metallophosphoesterase_sf"/>
</dbReference>
<feature type="transmembrane region" description="Helical" evidence="3">
    <location>
        <begin position="136"/>
        <end position="157"/>
    </location>
</feature>
<evidence type="ECO:0000313" key="6">
    <source>
        <dbReference type="Proteomes" id="UP001302949"/>
    </source>
</evidence>
<evidence type="ECO:0000256" key="3">
    <source>
        <dbReference type="SAM" id="Phobius"/>
    </source>
</evidence>
<dbReference type="EMBL" id="JAYFUM010000016">
    <property type="protein sequence ID" value="MEA5140246.1"/>
    <property type="molecule type" value="Genomic_DNA"/>
</dbReference>
<dbReference type="Proteomes" id="UP001302949">
    <property type="component" value="Unassembled WGS sequence"/>
</dbReference>
<feature type="transmembrane region" description="Helical" evidence="3">
    <location>
        <begin position="42"/>
        <end position="61"/>
    </location>
</feature>
<dbReference type="PANTHER" id="PTHR31302">
    <property type="entry name" value="TRANSMEMBRANE PROTEIN WITH METALLOPHOSPHOESTERASE DOMAIN-RELATED"/>
    <property type="match status" value="1"/>
</dbReference>
<keyword evidence="3" id="KW-0812">Transmembrane</keyword>
<protein>
    <submittedName>
        <fullName evidence="5">Metallophosphoesterase</fullName>
    </submittedName>
</protein>
<feature type="domain" description="Calcineurin-like phosphoesterase" evidence="4">
    <location>
        <begin position="182"/>
        <end position="364"/>
    </location>
</feature>
<keyword evidence="2" id="KW-0378">Hydrolase</keyword>
<keyword evidence="3" id="KW-1133">Transmembrane helix</keyword>
<keyword evidence="1" id="KW-0479">Metal-binding</keyword>
<accession>A0ABU5QBP4</accession>
<comment type="caution">
    <text evidence="5">The sequence shown here is derived from an EMBL/GenBank/DDBJ whole genome shotgun (WGS) entry which is preliminary data.</text>
</comment>
<dbReference type="InterPro" id="IPR029052">
    <property type="entry name" value="Metallo-depent_PP-like"/>
</dbReference>
<organism evidence="5 6">
    <name type="scientific">Arcicella rigui</name>
    <dbReference type="NCBI Taxonomy" id="797020"/>
    <lineage>
        <taxon>Bacteria</taxon>
        <taxon>Pseudomonadati</taxon>
        <taxon>Bacteroidota</taxon>
        <taxon>Cytophagia</taxon>
        <taxon>Cytophagales</taxon>
        <taxon>Flectobacillaceae</taxon>
        <taxon>Arcicella</taxon>
    </lineage>
</organism>